<gene>
    <name evidence="1" type="primary">bcsN</name>
    <name evidence="1" type="ORF">OXU80_00650</name>
</gene>
<reference evidence="1" key="1">
    <citation type="submission" date="2022-11" db="EMBL/GenBank/DDBJ databases">
        <title>beta-Carotene-producing bacterium, Jeongeuplla avenae sp. nov., alleviates the salt stress of Arabidopsis seedlings.</title>
        <authorList>
            <person name="Jiang L."/>
            <person name="Lee J."/>
        </authorList>
    </citation>
    <scope>NUCLEOTIDE SEQUENCE</scope>
    <source>
        <strain evidence="1">DY_R2A_6</strain>
    </source>
</reference>
<protein>
    <submittedName>
        <fullName evidence="1">Cellulose biosynthesis protein BcsN</fullName>
    </submittedName>
</protein>
<proteinExistence type="predicted"/>
<keyword evidence="2" id="KW-1185">Reference proteome</keyword>
<dbReference type="Proteomes" id="UP001163223">
    <property type="component" value="Chromosome"/>
</dbReference>
<organism evidence="1 2">
    <name type="scientific">Antarcticirhabdus aurantiaca</name>
    <dbReference type="NCBI Taxonomy" id="2606717"/>
    <lineage>
        <taxon>Bacteria</taxon>
        <taxon>Pseudomonadati</taxon>
        <taxon>Pseudomonadota</taxon>
        <taxon>Alphaproteobacteria</taxon>
        <taxon>Hyphomicrobiales</taxon>
        <taxon>Aurantimonadaceae</taxon>
        <taxon>Antarcticirhabdus</taxon>
    </lineage>
</organism>
<name>A0ACD4NPN8_9HYPH</name>
<evidence type="ECO:0000313" key="1">
    <source>
        <dbReference type="EMBL" id="WAJ28800.1"/>
    </source>
</evidence>
<accession>A0ACD4NPN8</accession>
<evidence type="ECO:0000313" key="2">
    <source>
        <dbReference type="Proteomes" id="UP001163223"/>
    </source>
</evidence>
<dbReference type="EMBL" id="CP113520">
    <property type="protein sequence ID" value="WAJ28800.1"/>
    <property type="molecule type" value="Genomic_DNA"/>
</dbReference>
<sequence length="382" mass="38616">MATRSRQDEASGTRSRATRSRRRAAQVGSLVLLALLAGCAGRGAIDRFSAVREVSPRQAFVMPSAGGPAIVGVLERTYSNGVEQDIVLAGGGAVAAQNVLKVQFIGPVDTATSGRSALSERPLATTDIARELRAEFPGIAMQRSPYYVQNRYGPFGYAVGRTGGTTCLYAWQRMTGSVDTTLLLRPRAIINMRLRRCDAGVSEAQLLATMYGLGVNSFIDHFSWVPYDAPPPPPPTLGASAAPIYPVAGAAATVLAEPAPAAAPAAAAPAPRRLARRAAPRPAPVAAPAQPPLPAPIGLPVPPPPGTAASAPTTSAPLAAPAAAASPASSVPVPPPPSVPGPAAPVPAVSAPAPQATAPLAQPVVVPPAICANGALRTAAGC</sequence>